<reference evidence="5 6" key="1">
    <citation type="submission" date="2016-12" db="EMBL/GenBank/DDBJ databases">
        <title>The genomes of Aspergillus section Nigri reveals drivers in fungal speciation.</title>
        <authorList>
            <consortium name="DOE Joint Genome Institute"/>
            <person name="Vesth T.C."/>
            <person name="Nybo J."/>
            <person name="Theobald S."/>
            <person name="Brandl J."/>
            <person name="Frisvad J.C."/>
            <person name="Nielsen K.F."/>
            <person name="Lyhne E.K."/>
            <person name="Kogle M.E."/>
            <person name="Kuo A."/>
            <person name="Riley R."/>
            <person name="Clum A."/>
            <person name="Nolan M."/>
            <person name="Lipzen A."/>
            <person name="Salamov A."/>
            <person name="Henrissat B."/>
            <person name="Wiebenga A."/>
            <person name="De Vries R.P."/>
            <person name="Grigoriev I.V."/>
            <person name="Mortensen U.H."/>
            <person name="Andersen M.R."/>
            <person name="Baker S.E."/>
        </authorList>
    </citation>
    <scope>NUCLEOTIDE SEQUENCE [LARGE SCALE GENOMIC DNA]</scope>
    <source>
        <strain evidence="5 6">IBT 23096</strain>
    </source>
</reference>
<dbReference type="OrthoDB" id="2102561at2759"/>
<dbReference type="PANTHER" id="PTHR44169">
    <property type="entry name" value="NADPH-DEPENDENT 1-ACYLDIHYDROXYACETONE PHOSPHATE REDUCTASE"/>
    <property type="match status" value="1"/>
</dbReference>
<proteinExistence type="inferred from homology"/>
<protein>
    <submittedName>
        <fullName evidence="5">Putative hydroxybutyrate dehydrogenase</fullName>
    </submittedName>
</protein>
<organism evidence="5 6">
    <name type="scientific">Aspergillus steynii IBT 23096</name>
    <dbReference type="NCBI Taxonomy" id="1392250"/>
    <lineage>
        <taxon>Eukaryota</taxon>
        <taxon>Fungi</taxon>
        <taxon>Dikarya</taxon>
        <taxon>Ascomycota</taxon>
        <taxon>Pezizomycotina</taxon>
        <taxon>Eurotiomycetes</taxon>
        <taxon>Eurotiomycetidae</taxon>
        <taxon>Eurotiales</taxon>
        <taxon>Aspergillaceae</taxon>
        <taxon>Aspergillus</taxon>
        <taxon>Aspergillus subgen. Circumdati</taxon>
    </lineage>
</organism>
<dbReference type="CDD" id="cd05374">
    <property type="entry name" value="17beta-HSD-like_SDR_c"/>
    <property type="match status" value="1"/>
</dbReference>
<evidence type="ECO:0000256" key="3">
    <source>
        <dbReference type="ARBA" id="ARBA00023002"/>
    </source>
</evidence>
<dbReference type="VEuPathDB" id="FungiDB:P170DRAFT_492869"/>
<dbReference type="STRING" id="1392250.A0A2I2GD25"/>
<dbReference type="PROSITE" id="PS00061">
    <property type="entry name" value="ADH_SHORT"/>
    <property type="match status" value="1"/>
</dbReference>
<evidence type="ECO:0000256" key="4">
    <source>
        <dbReference type="RuleBase" id="RU000363"/>
    </source>
</evidence>
<dbReference type="PRINTS" id="PR00081">
    <property type="entry name" value="GDHRDH"/>
</dbReference>
<comment type="caution">
    <text evidence="5">The sequence shown here is derived from an EMBL/GenBank/DDBJ whole genome shotgun (WGS) entry which is preliminary data.</text>
</comment>
<dbReference type="GO" id="GO:0000140">
    <property type="term" value="F:acylglycerone-phosphate reductase (NADP+) activity"/>
    <property type="evidence" value="ECO:0007669"/>
    <property type="project" value="TreeGrafter"/>
</dbReference>
<dbReference type="Proteomes" id="UP000234275">
    <property type="component" value="Unassembled WGS sequence"/>
</dbReference>
<accession>A0A2I2GD25</accession>
<evidence type="ECO:0000256" key="1">
    <source>
        <dbReference type="ARBA" id="ARBA00006484"/>
    </source>
</evidence>
<keyword evidence="2" id="KW-0521">NADP</keyword>
<evidence type="ECO:0000313" key="5">
    <source>
        <dbReference type="EMBL" id="PLB50770.1"/>
    </source>
</evidence>
<dbReference type="PRINTS" id="PR00080">
    <property type="entry name" value="SDRFAMILY"/>
</dbReference>
<dbReference type="Gene3D" id="3.40.50.720">
    <property type="entry name" value="NAD(P)-binding Rossmann-like Domain"/>
    <property type="match status" value="1"/>
</dbReference>
<evidence type="ECO:0000313" key="6">
    <source>
        <dbReference type="Proteomes" id="UP000234275"/>
    </source>
</evidence>
<dbReference type="GO" id="GO:0006654">
    <property type="term" value="P:phosphatidic acid biosynthetic process"/>
    <property type="evidence" value="ECO:0007669"/>
    <property type="project" value="TreeGrafter"/>
</dbReference>
<dbReference type="GO" id="GO:0004806">
    <property type="term" value="F:triacylglycerol lipase activity"/>
    <property type="evidence" value="ECO:0007669"/>
    <property type="project" value="TreeGrafter"/>
</dbReference>
<comment type="similarity">
    <text evidence="1 4">Belongs to the short-chain dehydrogenases/reductases (SDR) family.</text>
</comment>
<sequence>MTPQQPTVLITGCSDHGIGSALAHVFHARGYHVFATARNPSKMKTLANLNNVTLLTLDVRDSTQIARAVDAVRAQTGGSLTYLINNAGRNHFMPVLDEDLDAGRELFETNVWGQVAVTKGFVPLLLNSGGDGAVVFTTSISGYLNVPYMGTYAASKRSLELIAETLRLELAPFGVRVLSIVTGAVQTMGQTYFGDFKLPDNSLYKSIEGTIAARARGEDGRGRGDLMAYAEEVVSAIESGAEGRVWCGENAESTRLATTNPAVPAEVMDRGVAQGTGLDVLSGQLKG</sequence>
<dbReference type="RefSeq" id="XP_024706072.1">
    <property type="nucleotide sequence ID" value="XM_024854033.1"/>
</dbReference>
<dbReference type="GO" id="GO:0005811">
    <property type="term" value="C:lipid droplet"/>
    <property type="evidence" value="ECO:0007669"/>
    <property type="project" value="TreeGrafter"/>
</dbReference>
<keyword evidence="6" id="KW-1185">Reference proteome</keyword>
<evidence type="ECO:0000256" key="2">
    <source>
        <dbReference type="ARBA" id="ARBA00022857"/>
    </source>
</evidence>
<dbReference type="GO" id="GO:0019433">
    <property type="term" value="P:triglyceride catabolic process"/>
    <property type="evidence" value="ECO:0007669"/>
    <property type="project" value="TreeGrafter"/>
</dbReference>
<dbReference type="EMBL" id="MSFO01000003">
    <property type="protein sequence ID" value="PLB50770.1"/>
    <property type="molecule type" value="Genomic_DNA"/>
</dbReference>
<dbReference type="GO" id="GO:0044550">
    <property type="term" value="P:secondary metabolite biosynthetic process"/>
    <property type="evidence" value="ECO:0007669"/>
    <property type="project" value="UniProtKB-ARBA"/>
</dbReference>
<dbReference type="InterPro" id="IPR002347">
    <property type="entry name" value="SDR_fam"/>
</dbReference>
<dbReference type="SUPFAM" id="SSF51735">
    <property type="entry name" value="NAD(P)-binding Rossmann-fold domains"/>
    <property type="match status" value="1"/>
</dbReference>
<dbReference type="GeneID" id="36561737"/>
<keyword evidence="3" id="KW-0560">Oxidoreductase</keyword>
<dbReference type="PANTHER" id="PTHR44169:SF6">
    <property type="entry name" value="NADPH-DEPENDENT 1-ACYLDIHYDROXYACETONE PHOSPHATE REDUCTASE"/>
    <property type="match status" value="1"/>
</dbReference>
<dbReference type="InterPro" id="IPR036291">
    <property type="entry name" value="NAD(P)-bd_dom_sf"/>
</dbReference>
<name>A0A2I2GD25_9EURO</name>
<dbReference type="GO" id="GO:0005783">
    <property type="term" value="C:endoplasmic reticulum"/>
    <property type="evidence" value="ECO:0007669"/>
    <property type="project" value="TreeGrafter"/>
</dbReference>
<dbReference type="InterPro" id="IPR020904">
    <property type="entry name" value="Sc_DH/Rdtase_CS"/>
</dbReference>
<dbReference type="Pfam" id="PF00106">
    <property type="entry name" value="adh_short"/>
    <property type="match status" value="1"/>
</dbReference>
<gene>
    <name evidence="5" type="ORF">P170DRAFT_492869</name>
</gene>
<dbReference type="AlphaFoldDB" id="A0A2I2GD25"/>